<dbReference type="PANTHER" id="PTHR33204">
    <property type="entry name" value="TRANSCRIPTIONAL REGULATOR, MARR FAMILY"/>
    <property type="match status" value="1"/>
</dbReference>
<evidence type="ECO:0000259" key="4">
    <source>
        <dbReference type="PROSITE" id="PS51118"/>
    </source>
</evidence>
<gene>
    <name evidence="5" type="ORF">JCM16776_0062</name>
</gene>
<reference evidence="5 6" key="1">
    <citation type="submission" date="2019-07" db="EMBL/GenBank/DDBJ databases">
        <title>Complete Genome Sequence of Leptotrichia shahii Strain JCM 16776.</title>
        <authorList>
            <person name="Watanabe S."/>
            <person name="Cui L."/>
        </authorList>
    </citation>
    <scope>NUCLEOTIDE SEQUENCE [LARGE SCALE GENOMIC DNA]</scope>
    <source>
        <strain evidence="5 6">JCM16776</strain>
    </source>
</reference>
<proteinExistence type="predicted"/>
<protein>
    <submittedName>
        <fullName evidence="5">HTH-type transcriptional activator HxlR family protein</fullName>
    </submittedName>
</protein>
<accession>A0A510JN83</accession>
<name>A0A510JN83_9FUSO</name>
<feature type="domain" description="HTH hxlR-type" evidence="4">
    <location>
        <begin position="19"/>
        <end position="117"/>
    </location>
</feature>
<evidence type="ECO:0000256" key="1">
    <source>
        <dbReference type="ARBA" id="ARBA00023015"/>
    </source>
</evidence>
<dbReference type="OrthoDB" id="9791143at2"/>
<evidence type="ECO:0000313" key="6">
    <source>
        <dbReference type="Proteomes" id="UP000322617"/>
    </source>
</evidence>
<evidence type="ECO:0000313" key="5">
    <source>
        <dbReference type="EMBL" id="BBM39871.1"/>
    </source>
</evidence>
<keyword evidence="2" id="KW-0238">DNA-binding</keyword>
<dbReference type="InterPro" id="IPR002577">
    <property type="entry name" value="HTH_HxlR"/>
</dbReference>
<keyword evidence="1" id="KW-0805">Transcription regulation</keyword>
<dbReference type="Proteomes" id="UP000322617">
    <property type="component" value="Chromosome"/>
</dbReference>
<sequence length="122" mass="14543">MKDLKKYKIKNIEKNNRICGINYTQKIFAGKWKITIIWFLKNEARRYSEIKKFLSNISQGSLTKQLRELEEDGIVGRKVYPEVPPRVEYFLTEKGKKLIPVLDTMEEFGNFYVEEYIKNKSI</sequence>
<dbReference type="GO" id="GO:0003677">
    <property type="term" value="F:DNA binding"/>
    <property type="evidence" value="ECO:0007669"/>
    <property type="project" value="UniProtKB-KW"/>
</dbReference>
<evidence type="ECO:0000256" key="3">
    <source>
        <dbReference type="ARBA" id="ARBA00023163"/>
    </source>
</evidence>
<dbReference type="SUPFAM" id="SSF46785">
    <property type="entry name" value="Winged helix' DNA-binding domain"/>
    <property type="match status" value="1"/>
</dbReference>
<dbReference type="AlphaFoldDB" id="A0A510JN83"/>
<dbReference type="InterPro" id="IPR036390">
    <property type="entry name" value="WH_DNA-bd_sf"/>
</dbReference>
<dbReference type="Pfam" id="PF01638">
    <property type="entry name" value="HxlR"/>
    <property type="match status" value="1"/>
</dbReference>
<dbReference type="PROSITE" id="PS51118">
    <property type="entry name" value="HTH_HXLR"/>
    <property type="match status" value="1"/>
</dbReference>
<dbReference type="RefSeq" id="WP_018450686.1">
    <property type="nucleotide sequence ID" value="NZ_AP019827.1"/>
</dbReference>
<dbReference type="Gene3D" id="1.10.10.10">
    <property type="entry name" value="Winged helix-like DNA-binding domain superfamily/Winged helix DNA-binding domain"/>
    <property type="match status" value="1"/>
</dbReference>
<dbReference type="CDD" id="cd00090">
    <property type="entry name" value="HTH_ARSR"/>
    <property type="match status" value="1"/>
</dbReference>
<evidence type="ECO:0000256" key="2">
    <source>
        <dbReference type="ARBA" id="ARBA00023125"/>
    </source>
</evidence>
<dbReference type="PANTHER" id="PTHR33204:SF29">
    <property type="entry name" value="TRANSCRIPTIONAL REGULATOR"/>
    <property type="match status" value="1"/>
</dbReference>
<dbReference type="InterPro" id="IPR011991">
    <property type="entry name" value="ArsR-like_HTH"/>
</dbReference>
<dbReference type="STRING" id="1122172.GCA_000373045_01066"/>
<dbReference type="InterPro" id="IPR036388">
    <property type="entry name" value="WH-like_DNA-bd_sf"/>
</dbReference>
<dbReference type="KEGG" id="lsz:JCM16776_0062"/>
<keyword evidence="6" id="KW-1185">Reference proteome</keyword>
<keyword evidence="3" id="KW-0804">Transcription</keyword>
<organism evidence="5 6">
    <name type="scientific">Leptotrichia shahii</name>
    <dbReference type="NCBI Taxonomy" id="157691"/>
    <lineage>
        <taxon>Bacteria</taxon>
        <taxon>Fusobacteriati</taxon>
        <taxon>Fusobacteriota</taxon>
        <taxon>Fusobacteriia</taxon>
        <taxon>Fusobacteriales</taxon>
        <taxon>Leptotrichiaceae</taxon>
        <taxon>Leptotrichia</taxon>
    </lineage>
</organism>
<dbReference type="EMBL" id="AP019827">
    <property type="protein sequence ID" value="BBM39871.1"/>
    <property type="molecule type" value="Genomic_DNA"/>
</dbReference>